<dbReference type="Proteomes" id="UP000634136">
    <property type="component" value="Unassembled WGS sequence"/>
</dbReference>
<comment type="caution">
    <text evidence="1">The sequence shown here is derived from an EMBL/GenBank/DDBJ whole genome shotgun (WGS) entry which is preliminary data.</text>
</comment>
<evidence type="ECO:0000313" key="2">
    <source>
        <dbReference type="Proteomes" id="UP000634136"/>
    </source>
</evidence>
<evidence type="ECO:0000313" key="1">
    <source>
        <dbReference type="EMBL" id="KAF7818583.1"/>
    </source>
</evidence>
<sequence>MPKFHQSLLLCSPCCFSRCNSFLSSFILLHFLILNFHLEGAVFLSYVLQLHLPGVCSQVPPVILLGLLIAPILKLEISSAFHSWQNVKQLSPSNADSGPPLVQIATLGLDLGRFCAAPEAVLPRKQKAPKVVVQNPQASLTRLKPASLPLLPPVGLFSSMIQMSSVGLELSSNLLGVERAETPIPGLYQDSYLLKPYLLGLERMRLSQDQSLESSVVEQSAVLLEISFGVLLMYRLCWPRCPVKKINQ</sequence>
<name>A0A834WF28_9FABA</name>
<proteinExistence type="predicted"/>
<dbReference type="EMBL" id="JAAIUW010000008">
    <property type="protein sequence ID" value="KAF7818583.1"/>
    <property type="molecule type" value="Genomic_DNA"/>
</dbReference>
<keyword evidence="2" id="KW-1185">Reference proteome</keyword>
<protein>
    <submittedName>
        <fullName evidence="1">Interactor of constitutive active ROPs 5</fullName>
    </submittedName>
</protein>
<dbReference type="OrthoDB" id="10596286at2759"/>
<accession>A0A834WF28</accession>
<gene>
    <name evidence="1" type="ORF">G2W53_024038</name>
</gene>
<dbReference type="AlphaFoldDB" id="A0A834WF28"/>
<organism evidence="1 2">
    <name type="scientific">Senna tora</name>
    <dbReference type="NCBI Taxonomy" id="362788"/>
    <lineage>
        <taxon>Eukaryota</taxon>
        <taxon>Viridiplantae</taxon>
        <taxon>Streptophyta</taxon>
        <taxon>Embryophyta</taxon>
        <taxon>Tracheophyta</taxon>
        <taxon>Spermatophyta</taxon>
        <taxon>Magnoliopsida</taxon>
        <taxon>eudicotyledons</taxon>
        <taxon>Gunneridae</taxon>
        <taxon>Pentapetalae</taxon>
        <taxon>rosids</taxon>
        <taxon>fabids</taxon>
        <taxon>Fabales</taxon>
        <taxon>Fabaceae</taxon>
        <taxon>Caesalpinioideae</taxon>
        <taxon>Cassia clade</taxon>
        <taxon>Senna</taxon>
    </lineage>
</organism>
<reference evidence="1" key="1">
    <citation type="submission" date="2020-09" db="EMBL/GenBank/DDBJ databases">
        <title>Genome-Enabled Discovery of Anthraquinone Biosynthesis in Senna tora.</title>
        <authorList>
            <person name="Kang S.-H."/>
            <person name="Pandey R.P."/>
            <person name="Lee C.-M."/>
            <person name="Sim J.-S."/>
            <person name="Jeong J.-T."/>
            <person name="Choi B.-S."/>
            <person name="Jung M."/>
            <person name="Ginzburg D."/>
            <person name="Zhao K."/>
            <person name="Won S.Y."/>
            <person name="Oh T.-J."/>
            <person name="Yu Y."/>
            <person name="Kim N.-H."/>
            <person name="Lee O.R."/>
            <person name="Lee T.-H."/>
            <person name="Bashyal P."/>
            <person name="Kim T.-S."/>
            <person name="Lee W.-H."/>
            <person name="Kawkins C."/>
            <person name="Kim C.-K."/>
            <person name="Kim J.S."/>
            <person name="Ahn B.O."/>
            <person name="Rhee S.Y."/>
            <person name="Sohng J.K."/>
        </authorList>
    </citation>
    <scope>NUCLEOTIDE SEQUENCE</scope>
    <source>
        <tissue evidence="1">Leaf</tissue>
    </source>
</reference>